<evidence type="ECO:0000313" key="2">
    <source>
        <dbReference type="EMBL" id="CAD7659763.1"/>
    </source>
</evidence>
<feature type="region of interest" description="Disordered" evidence="1">
    <location>
        <begin position="356"/>
        <end position="384"/>
    </location>
</feature>
<proteinExistence type="predicted"/>
<dbReference type="EMBL" id="CAJPVJ010018322">
    <property type="protein sequence ID" value="CAG2176925.1"/>
    <property type="molecule type" value="Genomic_DNA"/>
</dbReference>
<dbReference type="AlphaFoldDB" id="A0A7R9MGI2"/>
<feature type="non-terminal residue" evidence="2">
    <location>
        <position position="542"/>
    </location>
</feature>
<accession>A0A7R9MGI2</accession>
<protein>
    <submittedName>
        <fullName evidence="2">Uncharacterized protein</fullName>
    </submittedName>
</protein>
<feature type="compositionally biased region" description="Polar residues" evidence="1">
    <location>
        <begin position="356"/>
        <end position="372"/>
    </location>
</feature>
<evidence type="ECO:0000256" key="1">
    <source>
        <dbReference type="SAM" id="MobiDB-lite"/>
    </source>
</evidence>
<reference evidence="2" key="1">
    <citation type="submission" date="2020-11" db="EMBL/GenBank/DDBJ databases">
        <authorList>
            <person name="Tran Van P."/>
        </authorList>
    </citation>
    <scope>NUCLEOTIDE SEQUENCE</scope>
</reference>
<sequence>MLLILKSNAYFDSTPDYWLNSNRETRDQHIVRNKQIENTVSAHLTQVLSCRLREGYTIKSVNYTPNDNQIEVRLLLPYRHNVNIEYNLTSTLPSKSPPADGEESAPECQYEVIVEGNYNFIHDVTCAIKKPIKSAYRSATINQFWTTIKSLTESDKHEIHLHNFTRNAWSRNIPESIKNGVPLFFMPPNSSDAVISSKNIVHSQFAQYWKWMLGVNVCEKWMHTHRIHVILEHDFPLPKHLYLPNTSGRYTNVQCRQALSSLSVLLTESSSFVLLENHSYIKLLQNAANESPHSFYLIRVVSQPPCIVIHLAFIGGTCGRLRHDVRPDMTAYTIVCELKERIKSCKFPKRNISSLNYQKSKNSQMNDMNDTNEGNKSERKTPSPLQRQWIDVNCCVVIDKPIEKILIRYDRIPNDFTQINERKSFFQNHLNGSNTSHTSHTSNQNLSSLNMFQTLSRYLYHQRWIWATNYGPNSRLTSSSLRKILSVLTKMRLQEGFHFAHNDSGILNMIQELSMKDHNDCHFSCVVQYIIFPSHTITASKE</sequence>
<keyword evidence="3" id="KW-1185">Reference proteome</keyword>
<dbReference type="PANTHER" id="PTHR14918">
    <property type="entry name" value="KICSTOR COMPLEX PROTEIN SZT2"/>
    <property type="match status" value="1"/>
</dbReference>
<dbReference type="EMBL" id="OC933147">
    <property type="protein sequence ID" value="CAD7659763.1"/>
    <property type="molecule type" value="Genomic_DNA"/>
</dbReference>
<dbReference type="OrthoDB" id="6514502at2759"/>
<dbReference type="InterPro" id="IPR033228">
    <property type="entry name" value="SZT2"/>
</dbReference>
<dbReference type="Proteomes" id="UP000728032">
    <property type="component" value="Unassembled WGS sequence"/>
</dbReference>
<name>A0A7R9MGI2_9ACAR</name>
<dbReference type="GO" id="GO:0005777">
    <property type="term" value="C:peroxisome"/>
    <property type="evidence" value="ECO:0007669"/>
    <property type="project" value="InterPro"/>
</dbReference>
<organism evidence="2">
    <name type="scientific">Oppiella nova</name>
    <dbReference type="NCBI Taxonomy" id="334625"/>
    <lineage>
        <taxon>Eukaryota</taxon>
        <taxon>Metazoa</taxon>
        <taxon>Ecdysozoa</taxon>
        <taxon>Arthropoda</taxon>
        <taxon>Chelicerata</taxon>
        <taxon>Arachnida</taxon>
        <taxon>Acari</taxon>
        <taxon>Acariformes</taxon>
        <taxon>Sarcoptiformes</taxon>
        <taxon>Oribatida</taxon>
        <taxon>Brachypylina</taxon>
        <taxon>Oppioidea</taxon>
        <taxon>Oppiidae</taxon>
        <taxon>Oppiella</taxon>
    </lineage>
</organism>
<gene>
    <name evidence="2" type="ORF">ONB1V03_LOCUS16358</name>
</gene>
<evidence type="ECO:0000313" key="3">
    <source>
        <dbReference type="Proteomes" id="UP000728032"/>
    </source>
</evidence>
<dbReference type="PANTHER" id="PTHR14918:SF3">
    <property type="entry name" value="KICSTOR COMPLEX PROTEIN SZT2"/>
    <property type="match status" value="1"/>
</dbReference>